<organism evidence="1 2">
    <name type="scientific">Penicillium subrubescens</name>
    <dbReference type="NCBI Taxonomy" id="1316194"/>
    <lineage>
        <taxon>Eukaryota</taxon>
        <taxon>Fungi</taxon>
        <taxon>Dikarya</taxon>
        <taxon>Ascomycota</taxon>
        <taxon>Pezizomycotina</taxon>
        <taxon>Eurotiomycetes</taxon>
        <taxon>Eurotiomycetidae</taxon>
        <taxon>Eurotiales</taxon>
        <taxon>Aspergillaceae</taxon>
        <taxon>Penicillium</taxon>
    </lineage>
</organism>
<dbReference type="EMBL" id="MNBE01000310">
    <property type="protein sequence ID" value="OKP10868.1"/>
    <property type="molecule type" value="Genomic_DNA"/>
</dbReference>
<dbReference type="AlphaFoldDB" id="A0A1Q5UEG9"/>
<reference evidence="1 2" key="1">
    <citation type="submission" date="2016-10" db="EMBL/GenBank/DDBJ databases">
        <title>Genome sequence of the ascomycete fungus Penicillium subrubescens.</title>
        <authorList>
            <person name="De Vries R.P."/>
            <person name="Peng M."/>
            <person name="Dilokpimol A."/>
            <person name="Hilden K."/>
            <person name="Makela M.R."/>
            <person name="Grigoriev I."/>
            <person name="Riley R."/>
            <person name="Granchi Z."/>
        </authorList>
    </citation>
    <scope>NUCLEOTIDE SEQUENCE [LARGE SCALE GENOMIC DNA]</scope>
    <source>
        <strain evidence="1 2">CBS 132785</strain>
    </source>
</reference>
<gene>
    <name evidence="1" type="ORF">PENSUB_3688</name>
</gene>
<protein>
    <submittedName>
        <fullName evidence="1">Uncharacterized protein</fullName>
    </submittedName>
</protein>
<evidence type="ECO:0000313" key="2">
    <source>
        <dbReference type="Proteomes" id="UP000186955"/>
    </source>
</evidence>
<name>A0A1Q5UEG9_9EURO</name>
<keyword evidence="2" id="KW-1185">Reference proteome</keyword>
<accession>A0A1Q5UEG9</accession>
<proteinExistence type="predicted"/>
<evidence type="ECO:0000313" key="1">
    <source>
        <dbReference type="EMBL" id="OKP10868.1"/>
    </source>
</evidence>
<sequence>MAEVFQNQLRESTDLLYWDCLLNACAVREYCKFEDSSAFEPDSSAALRRGDLFPIHFFIDPFQNNCMVDYN</sequence>
<comment type="caution">
    <text evidence="1">The sequence shown here is derived from an EMBL/GenBank/DDBJ whole genome shotgun (WGS) entry which is preliminary data.</text>
</comment>
<dbReference type="Proteomes" id="UP000186955">
    <property type="component" value="Unassembled WGS sequence"/>
</dbReference>